<dbReference type="EMBL" id="LR746272">
    <property type="protein sequence ID" value="CAA7401697.1"/>
    <property type="molecule type" value="Genomic_DNA"/>
</dbReference>
<organism evidence="4 5">
    <name type="scientific">Spirodela intermedia</name>
    <name type="common">Intermediate duckweed</name>
    <dbReference type="NCBI Taxonomy" id="51605"/>
    <lineage>
        <taxon>Eukaryota</taxon>
        <taxon>Viridiplantae</taxon>
        <taxon>Streptophyta</taxon>
        <taxon>Embryophyta</taxon>
        <taxon>Tracheophyta</taxon>
        <taxon>Spermatophyta</taxon>
        <taxon>Magnoliopsida</taxon>
        <taxon>Liliopsida</taxon>
        <taxon>Araceae</taxon>
        <taxon>Lemnoideae</taxon>
        <taxon>Spirodela</taxon>
    </lineage>
</organism>
<dbReference type="PROSITE" id="PS50095">
    <property type="entry name" value="PLAT"/>
    <property type="match status" value="1"/>
</dbReference>
<feature type="domain" description="PLAT" evidence="3">
    <location>
        <begin position="1"/>
        <end position="87"/>
    </location>
</feature>
<dbReference type="AlphaFoldDB" id="A0A7I8KV64"/>
<dbReference type="PANTHER" id="PTHR31718">
    <property type="entry name" value="PLAT DOMAIN-CONTAINING PROTEIN"/>
    <property type="match status" value="1"/>
</dbReference>
<dbReference type="PANTHER" id="PTHR31718:SF0">
    <property type="entry name" value="PLAT DOMAIN-CONTAINING PROTEIN 2"/>
    <property type="match status" value="1"/>
</dbReference>
<evidence type="ECO:0000256" key="1">
    <source>
        <dbReference type="PROSITE-ProRule" id="PRU00152"/>
    </source>
</evidence>
<dbReference type="InterPro" id="IPR001024">
    <property type="entry name" value="PLAT/LH2_dom"/>
</dbReference>
<name>A0A7I8KV64_SPIIN</name>
<evidence type="ECO:0000259" key="3">
    <source>
        <dbReference type="PROSITE" id="PS50095"/>
    </source>
</evidence>
<proteinExistence type="predicted"/>
<dbReference type="OrthoDB" id="5322100at2759"/>
<sequence>MWPGHEYFQWGAIDAFSGRARCLAAPPCSVEITVSGGGGAAGGGGWYCEFVQVTATGPRLPCHQRTFKVQQWLSLDEPPHKLSAVRDECGSGGGGGNDTSKGLQ</sequence>
<dbReference type="SUPFAM" id="SSF49723">
    <property type="entry name" value="Lipase/lipooxygenase domain (PLAT/LH2 domain)"/>
    <property type="match status" value="1"/>
</dbReference>
<dbReference type="Proteomes" id="UP000663760">
    <property type="component" value="Chromosome 9"/>
</dbReference>
<protein>
    <recommendedName>
        <fullName evidence="3">PLAT domain-containing protein</fullName>
    </recommendedName>
</protein>
<reference evidence="4" key="1">
    <citation type="submission" date="2020-02" db="EMBL/GenBank/DDBJ databases">
        <authorList>
            <person name="Scholz U."/>
            <person name="Mascher M."/>
            <person name="Fiebig A."/>
        </authorList>
    </citation>
    <scope>NUCLEOTIDE SEQUENCE</scope>
</reference>
<keyword evidence="5" id="KW-1185">Reference proteome</keyword>
<accession>A0A7I8KV64</accession>
<dbReference type="Gene3D" id="2.60.60.20">
    <property type="entry name" value="PLAT/LH2 domain"/>
    <property type="match status" value="1"/>
</dbReference>
<evidence type="ECO:0000313" key="4">
    <source>
        <dbReference type="EMBL" id="CAA7401697.1"/>
    </source>
</evidence>
<evidence type="ECO:0000256" key="2">
    <source>
        <dbReference type="SAM" id="MobiDB-lite"/>
    </source>
</evidence>
<gene>
    <name evidence="4" type="ORF">SI8410_09012375</name>
</gene>
<feature type="region of interest" description="Disordered" evidence="2">
    <location>
        <begin position="83"/>
        <end position="104"/>
    </location>
</feature>
<evidence type="ECO:0000313" key="5">
    <source>
        <dbReference type="Proteomes" id="UP000663760"/>
    </source>
</evidence>
<dbReference type="InterPro" id="IPR036392">
    <property type="entry name" value="PLAT/LH2_dom_sf"/>
</dbReference>
<comment type="caution">
    <text evidence="1">Lacks conserved residue(s) required for the propagation of feature annotation.</text>
</comment>